<gene>
    <name evidence="1" type="ORF">SOCEGT47_043790</name>
</gene>
<organism evidence="1 2">
    <name type="scientific">Sorangium cellulosum</name>
    <name type="common">Polyangium cellulosum</name>
    <dbReference type="NCBI Taxonomy" id="56"/>
    <lineage>
        <taxon>Bacteria</taxon>
        <taxon>Pseudomonadati</taxon>
        <taxon>Myxococcota</taxon>
        <taxon>Polyangia</taxon>
        <taxon>Polyangiales</taxon>
        <taxon>Polyangiaceae</taxon>
        <taxon>Sorangium</taxon>
    </lineage>
</organism>
<dbReference type="Proteomes" id="UP000295781">
    <property type="component" value="Chromosome"/>
</dbReference>
<dbReference type="EMBL" id="CP012670">
    <property type="protein sequence ID" value="AUX23849.1"/>
    <property type="molecule type" value="Genomic_DNA"/>
</dbReference>
<evidence type="ECO:0000313" key="2">
    <source>
        <dbReference type="Proteomes" id="UP000295781"/>
    </source>
</evidence>
<protein>
    <submittedName>
        <fullName evidence="1">Uncharacterized protein</fullName>
    </submittedName>
</protein>
<proteinExistence type="predicted"/>
<accession>A0A4P2Q3I0</accession>
<dbReference type="AlphaFoldDB" id="A0A4P2Q3I0"/>
<reference evidence="1 2" key="1">
    <citation type="submission" date="2015-09" db="EMBL/GenBank/DDBJ databases">
        <title>Sorangium comparison.</title>
        <authorList>
            <person name="Zaburannyi N."/>
            <person name="Bunk B."/>
            <person name="Overmann J."/>
            <person name="Mueller R."/>
        </authorList>
    </citation>
    <scope>NUCLEOTIDE SEQUENCE [LARGE SCALE GENOMIC DNA]</scope>
    <source>
        <strain evidence="1 2">So ceGT47</strain>
    </source>
</reference>
<evidence type="ECO:0000313" key="1">
    <source>
        <dbReference type="EMBL" id="AUX23849.1"/>
    </source>
</evidence>
<name>A0A4P2Q3I0_SORCE</name>
<sequence length="337" mass="37398">MKPAPFRSYLCVSPASLVTVSAAGDLGVRRERVERHPVLPLEAEVVQARLGVEAVHLAGRLAEHVIPEEGLDPVGVVDDRPVPVPLLERIGVERRLLLPESGVLRRLLRLDEAERFSIVAPEHIVDRALARLCGLAVDLDLLADLLGGGAARPHVPARLAQVVIDELLPRRVLAESEEVREFQALEASLVQLCLRRRRRCRRRGGPGTLGLQVCKELRELRLLLGELVQRLLVRPLERLLRLASGAARRRREAAALVPLAAVEADVEPGREVVRLLEHRERIRRGHWNAVRALVPRLPDGVQLGQDRITRGVAAWKVDSLSRSLRWALRGATRLSSA</sequence>